<dbReference type="Pfam" id="PF14646">
    <property type="entry name" value="MYCBPAP"/>
    <property type="match status" value="1"/>
</dbReference>
<feature type="non-terminal residue" evidence="2">
    <location>
        <position position="825"/>
    </location>
</feature>
<feature type="compositionally biased region" description="Polar residues" evidence="1">
    <location>
        <begin position="547"/>
        <end position="559"/>
    </location>
</feature>
<dbReference type="PANTHER" id="PTHR48421">
    <property type="entry name" value="MYCBP-ASSOCIATED PROTEIN"/>
    <property type="match status" value="1"/>
</dbReference>
<dbReference type="PANTHER" id="PTHR48421:SF1">
    <property type="entry name" value="MYCBP-ASSOCIATED PROTEIN"/>
    <property type="match status" value="1"/>
</dbReference>
<comment type="caution">
    <text evidence="2">The sequence shown here is derived from an EMBL/GenBank/DDBJ whole genome shotgun (WGS) entry which is preliminary data.</text>
</comment>
<gene>
    <name evidence="2" type="primary">Mycbpap</name>
    <name evidence="2" type="ORF">DAPCHR_R04885</name>
</gene>
<evidence type="ECO:0000313" key="2">
    <source>
        <dbReference type="EMBL" id="NWV57776.1"/>
    </source>
</evidence>
<feature type="non-terminal residue" evidence="2">
    <location>
        <position position="1"/>
    </location>
</feature>
<dbReference type="AlphaFoldDB" id="A0A7K6G386"/>
<dbReference type="EMBL" id="VZRO01008253">
    <property type="protein sequence ID" value="NWV57776.1"/>
    <property type="molecule type" value="Genomic_DNA"/>
</dbReference>
<keyword evidence="3" id="KW-1185">Reference proteome</keyword>
<protein>
    <submittedName>
        <fullName evidence="2">MYBPP protein</fullName>
    </submittedName>
</protein>
<feature type="region of interest" description="Disordered" evidence="1">
    <location>
        <begin position="707"/>
        <end position="790"/>
    </location>
</feature>
<feature type="compositionally biased region" description="Basic and acidic residues" evidence="1">
    <location>
        <begin position="536"/>
        <end position="546"/>
    </location>
</feature>
<name>A0A7K6G386_9CORV</name>
<evidence type="ECO:0000256" key="1">
    <source>
        <dbReference type="SAM" id="MobiDB-lite"/>
    </source>
</evidence>
<dbReference type="Gene3D" id="2.60.40.10">
    <property type="entry name" value="Immunoglobulins"/>
    <property type="match status" value="1"/>
</dbReference>
<evidence type="ECO:0000313" key="3">
    <source>
        <dbReference type="Proteomes" id="UP000557315"/>
    </source>
</evidence>
<dbReference type="Proteomes" id="UP000557315">
    <property type="component" value="Unassembled WGS sequence"/>
</dbReference>
<organism evidence="2 3">
    <name type="scientific">Daphoenositta chrysoptera</name>
    <name type="common">varied sittella</name>
    <dbReference type="NCBI Taxonomy" id="254528"/>
    <lineage>
        <taxon>Eukaryota</taxon>
        <taxon>Metazoa</taxon>
        <taxon>Chordata</taxon>
        <taxon>Craniata</taxon>
        <taxon>Vertebrata</taxon>
        <taxon>Euteleostomi</taxon>
        <taxon>Archelosauria</taxon>
        <taxon>Archosauria</taxon>
        <taxon>Dinosauria</taxon>
        <taxon>Saurischia</taxon>
        <taxon>Theropoda</taxon>
        <taxon>Coelurosauria</taxon>
        <taxon>Aves</taxon>
        <taxon>Neognathae</taxon>
        <taxon>Neoaves</taxon>
        <taxon>Telluraves</taxon>
        <taxon>Australaves</taxon>
        <taxon>Passeriformes</taxon>
        <taxon>Corvoidea</taxon>
        <taxon>Pachycephalidae</taxon>
        <taxon>Daphoenositta</taxon>
    </lineage>
</organism>
<accession>A0A7K6G386</accession>
<feature type="region of interest" description="Disordered" evidence="1">
    <location>
        <begin position="530"/>
        <end position="585"/>
    </location>
</feature>
<dbReference type="InterPro" id="IPR032707">
    <property type="entry name" value="MYCBPAP"/>
</dbReference>
<feature type="compositionally biased region" description="Basic and acidic residues" evidence="1">
    <location>
        <begin position="566"/>
        <end position="575"/>
    </location>
</feature>
<proteinExistence type="predicted"/>
<feature type="compositionally biased region" description="Basic and acidic residues" evidence="1">
    <location>
        <begin position="723"/>
        <end position="774"/>
    </location>
</feature>
<sequence length="825" mass="92911">VRKNYLVRKNQPKEVAHPIARPVPPKACSRSLACPGSRQFDDDCEEILPHHILGSLQELKMEALARKNTQVADAIKDPCPEVIVAALKEENGGENKEEAHPAQLAEHKALQNWSHHMAMRKKQEKHLGEILHKPENELLMNVSDDYRQIQEERDLIDRSLPALFPGKGYRVGSEFWSLPEQIGDELTGLTLTLTRTECGHPEPLTHVGKPCTVQRETGLKPPKKIPCHVNWDKSLFLKHRRQELKCILEELGFYKPDLEGLEVIGKGQSFTSVSAEAFRHTSLSEESESSDTEGDPFTMFSETEKAPSLVFCGQPARWIKGITACRKELGIAARLTFETLAGEKAEGFLTVSNDGTAAIWYSWMRLPQQIPSRETKGGRMPCFYFDTRPGVILPGETQRFSFIFKSKRAGIFSEPWEFRTHPLLLGGALLQVTLWGIAVYEDKLADFREKLELELADRERAAIVKDSLNELLDQIRTPERTPSPVDTYVTEEELFYRKNPELHYQHQVVKQLHKLWRQYFPVPAAVEEEVPLDQRSTAEDTEHLESTSEPASAQSSTTELPGGKYTLEEAPREKSIEEEEAGPSGWNLSLEDFKQVVTSVPTGAVTGWWCVNSPTNSPACPTPVCFLSQAIMSIPGEEQREEALTQLNKAALELCVEQKPTQSDLLYPLCLQLWRGAIDDLVSHSLRLRCLLGLSTKNAYVEALPEEAEEVKQGGAKKGRKESKKEEKKDKEGRRSRGKLKAKDEKRVPSISEQDTKEGAESVKGRDEKQKVEEGAAPTDGAEPAQEQVDSVSLGIYREKLYVEVYRLLESMVSEMVSLFEDLKQ</sequence>
<dbReference type="InterPro" id="IPR013783">
    <property type="entry name" value="Ig-like_fold"/>
</dbReference>
<reference evidence="2 3" key="1">
    <citation type="submission" date="2019-09" db="EMBL/GenBank/DDBJ databases">
        <title>Bird 10,000 Genomes (B10K) Project - Family phase.</title>
        <authorList>
            <person name="Zhang G."/>
        </authorList>
    </citation>
    <scope>NUCLEOTIDE SEQUENCE [LARGE SCALE GENOMIC DNA]</scope>
    <source>
        <strain evidence="2">B10K-DU-029-47</strain>
        <tissue evidence="2">Heart</tissue>
    </source>
</reference>